<dbReference type="GO" id="GO:0140326">
    <property type="term" value="F:ATPase-coupled intramembrane lipid transporter activity"/>
    <property type="evidence" value="ECO:0007669"/>
    <property type="project" value="TreeGrafter"/>
</dbReference>
<sequence>MGKRSSGKGSSGKKSSGNESSDKESFDKELSGVVPDCIDKLAQAKIKIWVLTGDKMETAINIGFSCRLLRQGMKQIIIHLDIPEIQALEKVGDKMAVVKLQVALCNLHFVEVLLAVFSQRLESFHHPPVTGRSNWPIDPARSVEQGRTNMLGRLTLLGSNTNHR</sequence>
<dbReference type="InterPro" id="IPR036412">
    <property type="entry name" value="HAD-like_sf"/>
</dbReference>
<evidence type="ECO:0000313" key="2">
    <source>
        <dbReference type="EMBL" id="BAT79626.1"/>
    </source>
</evidence>
<keyword evidence="3" id="KW-1185">Reference proteome</keyword>
<evidence type="ECO:0000313" key="3">
    <source>
        <dbReference type="Proteomes" id="UP000291084"/>
    </source>
</evidence>
<dbReference type="Proteomes" id="UP000291084">
    <property type="component" value="Chromosome 2"/>
</dbReference>
<gene>
    <name evidence="2" type="primary">Vigan.02G254100</name>
    <name evidence="2" type="ORF">VIGAN_02254100</name>
</gene>
<dbReference type="GO" id="GO:0045332">
    <property type="term" value="P:phospholipid translocation"/>
    <property type="evidence" value="ECO:0007669"/>
    <property type="project" value="TreeGrafter"/>
</dbReference>
<protein>
    <recommendedName>
        <fullName evidence="4">P-type ATPase C-terminal domain-containing protein</fullName>
    </recommendedName>
</protein>
<proteinExistence type="predicted"/>
<evidence type="ECO:0000256" key="1">
    <source>
        <dbReference type="SAM" id="MobiDB-lite"/>
    </source>
</evidence>
<name>A0A0S3RGE3_PHAAN</name>
<dbReference type="SUPFAM" id="SSF56784">
    <property type="entry name" value="HAD-like"/>
    <property type="match status" value="1"/>
</dbReference>
<dbReference type="EMBL" id="AP015035">
    <property type="protein sequence ID" value="BAT79626.1"/>
    <property type="molecule type" value="Genomic_DNA"/>
</dbReference>
<reference evidence="2 3" key="1">
    <citation type="journal article" date="2015" name="Sci. Rep.">
        <title>The power of single molecule real-time sequencing technology in the de novo assembly of a eukaryotic genome.</title>
        <authorList>
            <person name="Sakai H."/>
            <person name="Naito K."/>
            <person name="Ogiso-Tanaka E."/>
            <person name="Takahashi Y."/>
            <person name="Iseki K."/>
            <person name="Muto C."/>
            <person name="Satou K."/>
            <person name="Teruya K."/>
            <person name="Shiroma A."/>
            <person name="Shimoji M."/>
            <person name="Hirano T."/>
            <person name="Itoh T."/>
            <person name="Kaga A."/>
            <person name="Tomooka N."/>
        </authorList>
    </citation>
    <scope>NUCLEOTIDE SEQUENCE [LARGE SCALE GENOMIC DNA]</scope>
    <source>
        <strain evidence="3">cv. Shumari</strain>
    </source>
</reference>
<dbReference type="PANTHER" id="PTHR24092:SF160">
    <property type="entry name" value="PHOSPHOLIPID-TRANSPORTING ATPASE"/>
    <property type="match status" value="1"/>
</dbReference>
<evidence type="ECO:0008006" key="4">
    <source>
        <dbReference type="Google" id="ProtNLM"/>
    </source>
</evidence>
<organism evidence="2 3">
    <name type="scientific">Vigna angularis var. angularis</name>
    <dbReference type="NCBI Taxonomy" id="157739"/>
    <lineage>
        <taxon>Eukaryota</taxon>
        <taxon>Viridiplantae</taxon>
        <taxon>Streptophyta</taxon>
        <taxon>Embryophyta</taxon>
        <taxon>Tracheophyta</taxon>
        <taxon>Spermatophyta</taxon>
        <taxon>Magnoliopsida</taxon>
        <taxon>eudicotyledons</taxon>
        <taxon>Gunneridae</taxon>
        <taxon>Pentapetalae</taxon>
        <taxon>rosids</taxon>
        <taxon>fabids</taxon>
        <taxon>Fabales</taxon>
        <taxon>Fabaceae</taxon>
        <taxon>Papilionoideae</taxon>
        <taxon>50 kb inversion clade</taxon>
        <taxon>NPAAA clade</taxon>
        <taxon>indigoferoid/millettioid clade</taxon>
        <taxon>Phaseoleae</taxon>
        <taxon>Vigna</taxon>
    </lineage>
</organism>
<dbReference type="GO" id="GO:0005886">
    <property type="term" value="C:plasma membrane"/>
    <property type="evidence" value="ECO:0007669"/>
    <property type="project" value="TreeGrafter"/>
</dbReference>
<feature type="region of interest" description="Disordered" evidence="1">
    <location>
        <begin position="1"/>
        <end position="27"/>
    </location>
</feature>
<dbReference type="InterPro" id="IPR023214">
    <property type="entry name" value="HAD_sf"/>
</dbReference>
<dbReference type="PANTHER" id="PTHR24092">
    <property type="entry name" value="PROBABLE PHOSPHOLIPID-TRANSPORTING ATPASE"/>
    <property type="match status" value="1"/>
</dbReference>
<accession>A0A0S3RGE3</accession>
<dbReference type="Gene3D" id="3.40.50.1000">
    <property type="entry name" value="HAD superfamily/HAD-like"/>
    <property type="match status" value="1"/>
</dbReference>
<dbReference type="AlphaFoldDB" id="A0A0S3RGE3"/>